<comment type="catalytic activity">
    <reaction evidence="1">
        <text>ATP + protein L-histidine = ADP + protein N-phospho-L-histidine.</text>
        <dbReference type="EC" id="2.7.13.3"/>
    </reaction>
</comment>
<keyword evidence="9" id="KW-0902">Two-component regulatory system</keyword>
<keyword evidence="10 12" id="KW-0472">Membrane</keyword>
<dbReference type="InterPro" id="IPR003661">
    <property type="entry name" value="HisK_dim/P_dom"/>
</dbReference>
<sequence length="572" mass="60495">MESIRLRDVARSVRMRIVVSILVVTAIGMTVAGVVTIFVQRERVLAQIDTRLAGTADDIRLAATTGDADGELPSSVRDLLNTAMARIIPDTNESTVGVIDGAAALVPAADLPFRLDDDPAFLARVLADARSDEAVVGTIDADAGTLRYIVVPVSIDGDPQIGLYVSAYNVSAELAEVRDAFTTYAIVAGGALVAIGLVGWVVSGRLLRPIRSLRETAARISVSDLSERIPVSGTDDVTDLTRTVNTMLDRLENSFLSQRRLLDDVSHELKTPLTIVRGHLELMDADEPDEVRATRDIAIDELDRMDNLVVDIGLLVKSRNPDFVRASPTDIAELTEMVHQKASMLSGTHAWLLGDVAEVEASVDAARLTQGWLQLADNAAKYSATFTPIEIGSTVVTDAAGHPAVELWVLDEGEGIADDAQERIFDRFTRVQEGRGIDGSGLGLAIVAAIAEAHNGSVQLDSTPGSGSRFAIRLPLAEGDAPPAEVDAEDDEVGPAFAELDPVPPRSAEAASVAAVDPVPPPRAEAASVAAVDDVSEHHTTPRDHGGARPDGGVDFDAIIGPGKGSGKGRRR</sequence>
<evidence type="ECO:0000256" key="5">
    <source>
        <dbReference type="ARBA" id="ARBA00022679"/>
    </source>
</evidence>
<dbReference type="PRINTS" id="PR00344">
    <property type="entry name" value="BCTRLSENSOR"/>
</dbReference>
<accession>A0ABU9W3G5</accession>
<dbReference type="Gene3D" id="3.30.565.10">
    <property type="entry name" value="Histidine kinase-like ATPase, C-terminal domain"/>
    <property type="match status" value="1"/>
</dbReference>
<dbReference type="PANTHER" id="PTHR45436:SF5">
    <property type="entry name" value="SENSOR HISTIDINE KINASE TRCS"/>
    <property type="match status" value="1"/>
</dbReference>
<dbReference type="InterPro" id="IPR036097">
    <property type="entry name" value="HisK_dim/P_sf"/>
</dbReference>
<dbReference type="PROSITE" id="PS50109">
    <property type="entry name" value="HIS_KIN"/>
    <property type="match status" value="1"/>
</dbReference>
<evidence type="ECO:0000256" key="2">
    <source>
        <dbReference type="ARBA" id="ARBA00004236"/>
    </source>
</evidence>
<dbReference type="InterPro" id="IPR003660">
    <property type="entry name" value="HAMP_dom"/>
</dbReference>
<protein>
    <recommendedName>
        <fullName evidence="3">histidine kinase</fullName>
        <ecNumber evidence="3">2.7.13.3</ecNumber>
    </recommendedName>
</protein>
<dbReference type="InterPro" id="IPR004358">
    <property type="entry name" value="Sig_transdc_His_kin-like_C"/>
</dbReference>
<dbReference type="Pfam" id="PF00672">
    <property type="entry name" value="HAMP"/>
    <property type="match status" value="1"/>
</dbReference>
<dbReference type="InterPro" id="IPR036890">
    <property type="entry name" value="HATPase_C_sf"/>
</dbReference>
<dbReference type="CDD" id="cd00082">
    <property type="entry name" value="HisKA"/>
    <property type="match status" value="1"/>
</dbReference>
<evidence type="ECO:0000256" key="10">
    <source>
        <dbReference type="ARBA" id="ARBA00023136"/>
    </source>
</evidence>
<feature type="compositionally biased region" description="Low complexity" evidence="11">
    <location>
        <begin position="524"/>
        <end position="533"/>
    </location>
</feature>
<keyword evidence="16" id="KW-1185">Reference proteome</keyword>
<dbReference type="CDD" id="cd06225">
    <property type="entry name" value="HAMP"/>
    <property type="match status" value="1"/>
</dbReference>
<dbReference type="SUPFAM" id="SSF47384">
    <property type="entry name" value="Homodimeric domain of signal transducing histidine kinase"/>
    <property type="match status" value="1"/>
</dbReference>
<keyword evidence="4" id="KW-0597">Phosphoprotein</keyword>
<dbReference type="RefSeq" id="WP_342112833.1">
    <property type="nucleotide sequence ID" value="NZ_JBCAUN010000001.1"/>
</dbReference>
<dbReference type="InterPro" id="IPR003594">
    <property type="entry name" value="HATPase_dom"/>
</dbReference>
<dbReference type="Pfam" id="PF02518">
    <property type="entry name" value="HATPase_c"/>
    <property type="match status" value="1"/>
</dbReference>
<dbReference type="SMART" id="SM00388">
    <property type="entry name" value="HisKA"/>
    <property type="match status" value="1"/>
</dbReference>
<proteinExistence type="predicted"/>
<dbReference type="InterPro" id="IPR050428">
    <property type="entry name" value="TCS_sensor_his_kinase"/>
</dbReference>
<dbReference type="InterPro" id="IPR005467">
    <property type="entry name" value="His_kinase_dom"/>
</dbReference>
<dbReference type="GO" id="GO:0016301">
    <property type="term" value="F:kinase activity"/>
    <property type="evidence" value="ECO:0007669"/>
    <property type="project" value="UniProtKB-KW"/>
</dbReference>
<dbReference type="SUPFAM" id="SSF55874">
    <property type="entry name" value="ATPase domain of HSP90 chaperone/DNA topoisomerase II/histidine kinase"/>
    <property type="match status" value="1"/>
</dbReference>
<evidence type="ECO:0000259" key="13">
    <source>
        <dbReference type="PROSITE" id="PS50109"/>
    </source>
</evidence>
<evidence type="ECO:0000256" key="7">
    <source>
        <dbReference type="ARBA" id="ARBA00022777"/>
    </source>
</evidence>
<gene>
    <name evidence="15" type="ORF">WJX64_07520</name>
</gene>
<evidence type="ECO:0000256" key="6">
    <source>
        <dbReference type="ARBA" id="ARBA00022692"/>
    </source>
</evidence>
<feature type="transmembrane region" description="Helical" evidence="12">
    <location>
        <begin position="181"/>
        <end position="202"/>
    </location>
</feature>
<reference evidence="15 16" key="1">
    <citation type="submission" date="2024-03" db="EMBL/GenBank/DDBJ databases">
        <title>YIM 134122 draft genome.</title>
        <authorList>
            <person name="Zuo S."/>
            <person name="Xiong L."/>
        </authorList>
    </citation>
    <scope>NUCLEOTIDE SEQUENCE [LARGE SCALE GENOMIC DNA]</scope>
    <source>
        <strain evidence="15 16">YIM 134122</strain>
    </source>
</reference>
<dbReference type="SMART" id="SM00304">
    <property type="entry name" value="HAMP"/>
    <property type="match status" value="1"/>
</dbReference>
<dbReference type="PANTHER" id="PTHR45436">
    <property type="entry name" value="SENSOR HISTIDINE KINASE YKOH"/>
    <property type="match status" value="1"/>
</dbReference>
<feature type="domain" description="Histidine kinase" evidence="13">
    <location>
        <begin position="264"/>
        <end position="478"/>
    </location>
</feature>
<dbReference type="EC" id="2.7.13.3" evidence="3"/>
<keyword evidence="8 12" id="KW-1133">Transmembrane helix</keyword>
<evidence type="ECO:0000256" key="12">
    <source>
        <dbReference type="SAM" id="Phobius"/>
    </source>
</evidence>
<keyword evidence="5" id="KW-0808">Transferase</keyword>
<feature type="compositionally biased region" description="Basic and acidic residues" evidence="11">
    <location>
        <begin position="535"/>
        <end position="548"/>
    </location>
</feature>
<dbReference type="SUPFAM" id="SSF158472">
    <property type="entry name" value="HAMP domain-like"/>
    <property type="match status" value="1"/>
</dbReference>
<keyword evidence="7 15" id="KW-0418">Kinase</keyword>
<feature type="compositionally biased region" description="Low complexity" evidence="11">
    <location>
        <begin position="506"/>
        <end position="517"/>
    </location>
</feature>
<dbReference type="EMBL" id="JBCLVG010000001">
    <property type="protein sequence ID" value="MEN1946388.1"/>
    <property type="molecule type" value="Genomic_DNA"/>
</dbReference>
<evidence type="ECO:0000256" key="1">
    <source>
        <dbReference type="ARBA" id="ARBA00000085"/>
    </source>
</evidence>
<dbReference type="SMART" id="SM00387">
    <property type="entry name" value="HATPase_c"/>
    <property type="match status" value="1"/>
</dbReference>
<evidence type="ECO:0000256" key="11">
    <source>
        <dbReference type="SAM" id="MobiDB-lite"/>
    </source>
</evidence>
<feature type="domain" description="HAMP" evidence="14">
    <location>
        <begin position="204"/>
        <end position="256"/>
    </location>
</feature>
<dbReference type="Proteomes" id="UP001425155">
    <property type="component" value="Unassembled WGS sequence"/>
</dbReference>
<evidence type="ECO:0000313" key="16">
    <source>
        <dbReference type="Proteomes" id="UP001425155"/>
    </source>
</evidence>
<dbReference type="Pfam" id="PF00512">
    <property type="entry name" value="HisKA"/>
    <property type="match status" value="1"/>
</dbReference>
<evidence type="ECO:0000256" key="8">
    <source>
        <dbReference type="ARBA" id="ARBA00022989"/>
    </source>
</evidence>
<dbReference type="PROSITE" id="PS50885">
    <property type="entry name" value="HAMP"/>
    <property type="match status" value="1"/>
</dbReference>
<evidence type="ECO:0000256" key="3">
    <source>
        <dbReference type="ARBA" id="ARBA00012438"/>
    </source>
</evidence>
<organism evidence="15 16">
    <name type="scientific">Leifsonia stereocauli</name>
    <dbReference type="NCBI Taxonomy" id="3134136"/>
    <lineage>
        <taxon>Bacteria</taxon>
        <taxon>Bacillati</taxon>
        <taxon>Actinomycetota</taxon>
        <taxon>Actinomycetes</taxon>
        <taxon>Micrococcales</taxon>
        <taxon>Microbacteriaceae</taxon>
        <taxon>Leifsonia</taxon>
    </lineage>
</organism>
<name>A0ABU9W3G5_9MICO</name>
<evidence type="ECO:0000256" key="9">
    <source>
        <dbReference type="ARBA" id="ARBA00023012"/>
    </source>
</evidence>
<dbReference type="Gene3D" id="6.10.340.10">
    <property type="match status" value="1"/>
</dbReference>
<comment type="subcellular location">
    <subcellularLocation>
        <location evidence="2">Cell membrane</location>
    </subcellularLocation>
</comment>
<feature type="transmembrane region" description="Helical" evidence="12">
    <location>
        <begin position="21"/>
        <end position="39"/>
    </location>
</feature>
<dbReference type="Gene3D" id="1.10.287.130">
    <property type="match status" value="1"/>
</dbReference>
<comment type="caution">
    <text evidence="15">The sequence shown here is derived from an EMBL/GenBank/DDBJ whole genome shotgun (WGS) entry which is preliminary data.</text>
</comment>
<evidence type="ECO:0000259" key="14">
    <source>
        <dbReference type="PROSITE" id="PS50885"/>
    </source>
</evidence>
<keyword evidence="6 12" id="KW-0812">Transmembrane</keyword>
<feature type="region of interest" description="Disordered" evidence="11">
    <location>
        <begin position="502"/>
        <end position="572"/>
    </location>
</feature>
<evidence type="ECO:0000256" key="4">
    <source>
        <dbReference type="ARBA" id="ARBA00022553"/>
    </source>
</evidence>
<evidence type="ECO:0000313" key="15">
    <source>
        <dbReference type="EMBL" id="MEN1946388.1"/>
    </source>
</evidence>